<keyword evidence="3 7" id="KW-0813">Transport</keyword>
<name>A0A2H9TP77_9FUNG</name>
<dbReference type="Pfam" id="PF09454">
    <property type="entry name" value="Vps23_core"/>
    <property type="match status" value="1"/>
</dbReference>
<dbReference type="GO" id="GO:0043162">
    <property type="term" value="P:ubiquitin-dependent protein catabolic process via the multivesicular body sorting pathway"/>
    <property type="evidence" value="ECO:0007669"/>
    <property type="project" value="UniProtKB-ARBA"/>
</dbReference>
<accession>A0A2H9TP77</accession>
<gene>
    <name evidence="10" type="ORF">PSACC_00619</name>
</gene>
<comment type="similarity">
    <text evidence="2">Belongs to the ubiquitin-conjugating enzyme family. UEV subfamily.</text>
</comment>
<keyword evidence="5 7" id="KW-0653">Protein transport</keyword>
<evidence type="ECO:0000256" key="7">
    <source>
        <dbReference type="PROSITE-ProRule" id="PRU00644"/>
    </source>
</evidence>
<dbReference type="GO" id="GO:0043130">
    <property type="term" value="F:ubiquitin binding"/>
    <property type="evidence" value="ECO:0007669"/>
    <property type="project" value="TreeGrafter"/>
</dbReference>
<evidence type="ECO:0000313" key="10">
    <source>
        <dbReference type="EMBL" id="PJF19563.1"/>
    </source>
</evidence>
<protein>
    <submittedName>
        <fullName evidence="10">Uncharacterized protein</fullName>
    </submittedName>
</protein>
<dbReference type="GO" id="GO:0000813">
    <property type="term" value="C:ESCRT I complex"/>
    <property type="evidence" value="ECO:0007669"/>
    <property type="project" value="TreeGrafter"/>
</dbReference>
<keyword evidence="11" id="KW-1185">Reference proteome</keyword>
<evidence type="ECO:0000313" key="11">
    <source>
        <dbReference type="Proteomes" id="UP000240830"/>
    </source>
</evidence>
<dbReference type="EMBL" id="MTSL01000051">
    <property type="protein sequence ID" value="PJF19563.1"/>
    <property type="molecule type" value="Genomic_DNA"/>
</dbReference>
<dbReference type="InterPro" id="IPR052070">
    <property type="entry name" value="ESCRT-I_UEV_domain"/>
</dbReference>
<dbReference type="PANTHER" id="PTHR23306:SF3">
    <property type="entry name" value="TUMOR SUPPRESSOR PROTEIN 101"/>
    <property type="match status" value="1"/>
</dbReference>
<dbReference type="STRING" id="1246581.A0A2H9TP77"/>
<evidence type="ECO:0000256" key="6">
    <source>
        <dbReference type="ARBA" id="ARBA00023054"/>
    </source>
</evidence>
<dbReference type="InterPro" id="IPR016135">
    <property type="entry name" value="UBQ-conjugating_enzyme/RWD"/>
</dbReference>
<feature type="domain" description="UEV" evidence="9">
    <location>
        <begin position="1"/>
        <end position="121"/>
    </location>
</feature>
<dbReference type="Gene3D" id="6.10.140.820">
    <property type="match status" value="1"/>
</dbReference>
<dbReference type="Pfam" id="PF05743">
    <property type="entry name" value="UEV"/>
    <property type="match status" value="1"/>
</dbReference>
<dbReference type="PROSITE" id="PS51322">
    <property type="entry name" value="UEV"/>
    <property type="match status" value="1"/>
</dbReference>
<dbReference type="InterPro" id="IPR008883">
    <property type="entry name" value="UEV_N"/>
</dbReference>
<organism evidence="10 11">
    <name type="scientific">Paramicrosporidium saccamoebae</name>
    <dbReference type="NCBI Taxonomy" id="1246581"/>
    <lineage>
        <taxon>Eukaryota</taxon>
        <taxon>Fungi</taxon>
        <taxon>Fungi incertae sedis</taxon>
        <taxon>Cryptomycota</taxon>
        <taxon>Cryptomycota incertae sedis</taxon>
        <taxon>Paramicrosporidium</taxon>
    </lineage>
</organism>
<feature type="domain" description="SB" evidence="8">
    <location>
        <begin position="282"/>
        <end position="349"/>
    </location>
</feature>
<evidence type="ECO:0000256" key="2">
    <source>
        <dbReference type="ARBA" id="ARBA00009594"/>
    </source>
</evidence>
<dbReference type="GO" id="GO:0072666">
    <property type="term" value="P:establishment of protein localization to vacuole"/>
    <property type="evidence" value="ECO:0007669"/>
    <property type="project" value="UniProtKB-ARBA"/>
</dbReference>
<dbReference type="GO" id="GO:0015031">
    <property type="term" value="P:protein transport"/>
    <property type="evidence" value="ECO:0007669"/>
    <property type="project" value="UniProtKB-UniRule"/>
</dbReference>
<evidence type="ECO:0000256" key="5">
    <source>
        <dbReference type="ARBA" id="ARBA00022927"/>
    </source>
</evidence>
<keyword evidence="4" id="KW-0967">Endosome</keyword>
<dbReference type="PANTHER" id="PTHR23306">
    <property type="entry name" value="TUMOR SUSCEPTIBILITY GENE 101 PROTEIN-RELATED"/>
    <property type="match status" value="1"/>
</dbReference>
<dbReference type="SUPFAM" id="SSF54495">
    <property type="entry name" value="UBC-like"/>
    <property type="match status" value="1"/>
</dbReference>
<comment type="subcellular location">
    <subcellularLocation>
        <location evidence="1">Endosome</location>
    </subcellularLocation>
</comment>
<dbReference type="Proteomes" id="UP000240830">
    <property type="component" value="Unassembled WGS sequence"/>
</dbReference>
<dbReference type="CDD" id="cd11685">
    <property type="entry name" value="UEV_TSG101-like"/>
    <property type="match status" value="1"/>
</dbReference>
<dbReference type="OrthoDB" id="306304at2759"/>
<evidence type="ECO:0000256" key="4">
    <source>
        <dbReference type="ARBA" id="ARBA00022753"/>
    </source>
</evidence>
<sequence length="349" mass="38737">MASYHSWLQQVVTPVSFSGGSVIDMQLGPSQLLICLFGTLQCGVHNIPIEVWLPKAYPREAPYLFIRPSPGIAIRATQHIDPSGRVFHPMLNMWRPESSVAEILRILVSLLAVDPPFHPGTGRPVYASQTMGPMGSYAPPAVASPRGNYASPGAASSASPMSGYTPSVVANSTRDFISPQGPQSILPDDLPRLRKMLQEKLNRRFNALQKEAALESDRILAENTQLSEGEKRLAGGLAKILEETARMEEEIDLVRSQKERIRQLVNTEQSEVDYDTLVMPHGPISKQIMDVVAMDLATQDLIYTISKAFNEGNITLTVYLRHVRDLAREQFLQKALLAKIRREFPLINN</sequence>
<evidence type="ECO:0000256" key="1">
    <source>
        <dbReference type="ARBA" id="ARBA00004177"/>
    </source>
</evidence>
<keyword evidence="6" id="KW-0175">Coiled coil</keyword>
<evidence type="ECO:0000259" key="9">
    <source>
        <dbReference type="PROSITE" id="PS51322"/>
    </source>
</evidence>
<dbReference type="InterPro" id="IPR037202">
    <property type="entry name" value="ESCRT_assembly_dom"/>
</dbReference>
<dbReference type="AlphaFoldDB" id="A0A2H9TP77"/>
<proteinExistence type="inferred from homology"/>
<dbReference type="InterPro" id="IPR017916">
    <property type="entry name" value="SB_dom"/>
</dbReference>
<reference evidence="10 11" key="1">
    <citation type="submission" date="2016-10" db="EMBL/GenBank/DDBJ databases">
        <title>The genome of Paramicrosporidium saccamoebae is the missing link in understanding Cryptomycota and Microsporidia evolution.</title>
        <authorList>
            <person name="Quandt C.A."/>
            <person name="Beaudet D."/>
            <person name="Corsaro D."/>
            <person name="Michel R."/>
            <person name="Corradi N."/>
            <person name="James T."/>
        </authorList>
    </citation>
    <scope>NUCLEOTIDE SEQUENCE [LARGE SCALE GENOMIC DNA]</scope>
    <source>
        <strain evidence="10 11">KSL3</strain>
    </source>
</reference>
<dbReference type="Gene3D" id="3.10.110.10">
    <property type="entry name" value="Ubiquitin Conjugating Enzyme"/>
    <property type="match status" value="1"/>
</dbReference>
<comment type="caution">
    <text evidence="10">The sequence shown here is derived from an EMBL/GenBank/DDBJ whole genome shotgun (WGS) entry which is preliminary data.</text>
</comment>
<dbReference type="PROSITE" id="PS51312">
    <property type="entry name" value="SB"/>
    <property type="match status" value="1"/>
</dbReference>
<dbReference type="SUPFAM" id="SSF140111">
    <property type="entry name" value="Endosomal sorting complex assembly domain"/>
    <property type="match status" value="1"/>
</dbReference>
<evidence type="ECO:0000256" key="3">
    <source>
        <dbReference type="ARBA" id="ARBA00022448"/>
    </source>
</evidence>
<evidence type="ECO:0000259" key="8">
    <source>
        <dbReference type="PROSITE" id="PS51312"/>
    </source>
</evidence>